<dbReference type="Gene3D" id="1.25.40.10">
    <property type="entry name" value="Tetratricopeptide repeat domain"/>
    <property type="match status" value="4"/>
</dbReference>
<protein>
    <submittedName>
        <fullName evidence="3">TPR repeat protein</fullName>
    </submittedName>
</protein>
<sequence length="427" mass="46262">MRRVVAVLIAALALGLVAPPPAVRAQETELARLRTESRAAPRDHAVQRALGIALLRAGRYREAEAQLTRAARLTPGSLDALFDVARVAFAREDHGAAERACRALTRAQADAVLTRVCNARADLVWNRSARAFEQLEAALATEPTSYEALYALAEAHRRRAAVSDAEAAYQRAIQARPQSAEPHLGLGRLYAAAGRRDDAVRAMRRALELDASDPEIQYELGRLLSSSDEGRTLLARAVAGRPDWPEAQVAAADAMLAAGQVDAAEAAYRAAISAHADNAPAHSGLGRVLVQRGDLAGAEQEIRRALALVANDPGSALALGDVLARTERYEEAFEQYRHAADLDPRNPAGLVRAAELAMRQNRDVLASGFLDRVLQQHPNNAPALALYGDVMRARRDTTRARDYYQRALAGSGELDRARVEQALRELR</sequence>
<dbReference type="InterPro" id="IPR011990">
    <property type="entry name" value="TPR-like_helical_dom_sf"/>
</dbReference>
<keyword evidence="4" id="KW-1185">Reference proteome</keyword>
<name>A0A0F6W7E8_9BACT</name>
<evidence type="ECO:0000313" key="4">
    <source>
        <dbReference type="Proteomes" id="UP000034883"/>
    </source>
</evidence>
<dbReference type="EMBL" id="CP011125">
    <property type="protein sequence ID" value="AKF09171.1"/>
    <property type="molecule type" value="Genomic_DNA"/>
</dbReference>
<evidence type="ECO:0000256" key="2">
    <source>
        <dbReference type="SAM" id="SignalP"/>
    </source>
</evidence>
<dbReference type="OrthoDB" id="220004at2"/>
<dbReference type="GO" id="GO:0000030">
    <property type="term" value="F:mannosyltransferase activity"/>
    <property type="evidence" value="ECO:0007669"/>
    <property type="project" value="TreeGrafter"/>
</dbReference>
<dbReference type="Pfam" id="PF13432">
    <property type="entry name" value="TPR_16"/>
    <property type="match status" value="1"/>
</dbReference>
<dbReference type="InterPro" id="IPR019734">
    <property type="entry name" value="TPR_rpt"/>
</dbReference>
<evidence type="ECO:0000256" key="1">
    <source>
        <dbReference type="PROSITE-ProRule" id="PRU00339"/>
    </source>
</evidence>
<accession>A0A0F6W7E8</accession>
<feature type="repeat" description="TPR" evidence="1">
    <location>
        <begin position="146"/>
        <end position="179"/>
    </location>
</feature>
<evidence type="ECO:0000313" key="3">
    <source>
        <dbReference type="EMBL" id="AKF09171.1"/>
    </source>
</evidence>
<organism evidence="3 4">
    <name type="scientific">Sandaracinus amylolyticus</name>
    <dbReference type="NCBI Taxonomy" id="927083"/>
    <lineage>
        <taxon>Bacteria</taxon>
        <taxon>Pseudomonadati</taxon>
        <taxon>Myxococcota</taxon>
        <taxon>Polyangia</taxon>
        <taxon>Polyangiales</taxon>
        <taxon>Sandaracinaceae</taxon>
        <taxon>Sandaracinus</taxon>
    </lineage>
</organism>
<feature type="repeat" description="TPR" evidence="1">
    <location>
        <begin position="44"/>
        <end position="77"/>
    </location>
</feature>
<feature type="repeat" description="TPR" evidence="1">
    <location>
        <begin position="180"/>
        <end position="213"/>
    </location>
</feature>
<feature type="signal peptide" evidence="2">
    <location>
        <begin position="1"/>
        <end position="25"/>
    </location>
</feature>
<keyword evidence="2" id="KW-0732">Signal</keyword>
<dbReference type="SUPFAM" id="SSF48452">
    <property type="entry name" value="TPR-like"/>
    <property type="match status" value="2"/>
</dbReference>
<dbReference type="PROSITE" id="PS50005">
    <property type="entry name" value="TPR"/>
    <property type="match status" value="4"/>
</dbReference>
<feature type="chain" id="PRO_5002511363" evidence="2">
    <location>
        <begin position="26"/>
        <end position="427"/>
    </location>
</feature>
<dbReference type="Proteomes" id="UP000034883">
    <property type="component" value="Chromosome"/>
</dbReference>
<dbReference type="GO" id="GO:0035269">
    <property type="term" value="P:protein O-linked glycosylation via mannose"/>
    <property type="evidence" value="ECO:0007669"/>
    <property type="project" value="TreeGrafter"/>
</dbReference>
<dbReference type="PANTHER" id="PTHR44216:SF3">
    <property type="entry name" value="PROTEIN O-MANNOSYL-TRANSFERASE TMTC2"/>
    <property type="match status" value="1"/>
</dbReference>
<dbReference type="PANTHER" id="PTHR44216">
    <property type="entry name" value="PROTEIN O-MANNOSYL-TRANSFERASE TMTC2"/>
    <property type="match status" value="1"/>
</dbReference>
<dbReference type="AlphaFoldDB" id="A0A0F6W7E8"/>
<dbReference type="InterPro" id="IPR052384">
    <property type="entry name" value="TMTC_O-mannosyltransferase"/>
</dbReference>
<feature type="repeat" description="TPR" evidence="1">
    <location>
        <begin position="313"/>
        <end position="346"/>
    </location>
</feature>
<dbReference type="RefSeq" id="WP_053236244.1">
    <property type="nucleotide sequence ID" value="NZ_CP011125.1"/>
</dbReference>
<reference evidence="3 4" key="1">
    <citation type="submission" date="2015-03" db="EMBL/GenBank/DDBJ databases">
        <title>Genome assembly of Sandaracinus amylolyticus DSM 53668.</title>
        <authorList>
            <person name="Sharma G."/>
            <person name="Subramanian S."/>
        </authorList>
    </citation>
    <scope>NUCLEOTIDE SEQUENCE [LARGE SCALE GENOMIC DNA]</scope>
    <source>
        <strain evidence="3 4">DSM 53668</strain>
    </source>
</reference>
<dbReference type="KEGG" id="samy:DB32_006320"/>
<keyword evidence="1" id="KW-0802">TPR repeat</keyword>
<dbReference type="STRING" id="927083.DB32_006320"/>
<proteinExistence type="predicted"/>
<dbReference type="SMART" id="SM00028">
    <property type="entry name" value="TPR"/>
    <property type="match status" value="7"/>
</dbReference>
<dbReference type="Pfam" id="PF14559">
    <property type="entry name" value="TPR_19"/>
    <property type="match status" value="3"/>
</dbReference>
<gene>
    <name evidence="3" type="ORF">DB32_006320</name>
</gene>